<dbReference type="Gene3D" id="3.40.50.2000">
    <property type="entry name" value="Glycogen Phosphorylase B"/>
    <property type="match status" value="2"/>
</dbReference>
<evidence type="ECO:0000313" key="15">
    <source>
        <dbReference type="Proteomes" id="UP000192911"/>
    </source>
</evidence>
<evidence type="ECO:0000256" key="12">
    <source>
        <dbReference type="ARBA" id="ARBA00044330"/>
    </source>
</evidence>
<evidence type="ECO:0000256" key="2">
    <source>
        <dbReference type="ARBA" id="ARBA00004713"/>
    </source>
</evidence>
<dbReference type="STRING" id="28094.SAMN06295900_11839"/>
<proteinExistence type="inferred from homology"/>
<accession>A0A1X7GTG5</accession>
<dbReference type="GO" id="GO:0005886">
    <property type="term" value="C:plasma membrane"/>
    <property type="evidence" value="ECO:0007669"/>
    <property type="project" value="UniProtKB-SubCell"/>
</dbReference>
<dbReference type="Pfam" id="PF01075">
    <property type="entry name" value="Glyco_transf_9"/>
    <property type="match status" value="1"/>
</dbReference>
<evidence type="ECO:0000256" key="7">
    <source>
        <dbReference type="ARBA" id="ARBA00022985"/>
    </source>
</evidence>
<comment type="catalytic activity">
    <reaction evidence="13">
        <text>an alpha-Kdo-(2-&gt;4)-alpha-Kdo-(2-&gt;6)-lipid A + ADP-L-glycero-beta-D-manno-heptose = an L-alpha-D-Hep-(1-&gt;5)-[alpha-Kdo-(2-&gt;4)]-alpha-Kdo-(2-&gt;6)-lipid A + ADP + H(+)</text>
        <dbReference type="Rhea" id="RHEA:74067"/>
        <dbReference type="ChEBI" id="CHEBI:15378"/>
        <dbReference type="ChEBI" id="CHEBI:61506"/>
        <dbReference type="ChEBI" id="CHEBI:176431"/>
        <dbReference type="ChEBI" id="CHEBI:193068"/>
        <dbReference type="ChEBI" id="CHEBI:456216"/>
        <dbReference type="EC" id="2.4.99.23"/>
    </reaction>
</comment>
<dbReference type="RefSeq" id="WP_085230070.1">
    <property type="nucleotide sequence ID" value="NZ_BSQD01000016.1"/>
</dbReference>
<evidence type="ECO:0000256" key="5">
    <source>
        <dbReference type="ARBA" id="ARBA00022676"/>
    </source>
</evidence>
<keyword evidence="5" id="KW-0328">Glycosyltransferase</keyword>
<comment type="similarity">
    <text evidence="9">Belongs to the glycosyltransferase 9 family.</text>
</comment>
<keyword evidence="6 14" id="KW-0808">Transferase</keyword>
<comment type="pathway">
    <text evidence="2">Bacterial outer membrane biogenesis; LPS core biosynthesis.</text>
</comment>
<dbReference type="CDD" id="cd03789">
    <property type="entry name" value="GT9_LPS_heptosyltransferase"/>
    <property type="match status" value="1"/>
</dbReference>
<dbReference type="PANTHER" id="PTHR30160">
    <property type="entry name" value="TETRAACYLDISACCHARIDE 4'-KINASE-RELATED"/>
    <property type="match status" value="1"/>
</dbReference>
<dbReference type="Proteomes" id="UP000192911">
    <property type="component" value="Unassembled WGS sequence"/>
</dbReference>
<dbReference type="OrthoDB" id="9767552at2"/>
<evidence type="ECO:0000256" key="13">
    <source>
        <dbReference type="ARBA" id="ARBA00049201"/>
    </source>
</evidence>
<sequence length="333" mass="35881">MNRLLIIKVTSLGDIVQAQPLVADLQRAFPGVKIDWAADAAFTEVLRWNTGIDRVLGAPLRQFKKRPRLADLQSIAASIAELRRVKYDAIIDVHGVYKSAIIAFLARGRVCYGYRSVDLGEKGAAFAYTRRMARPAELNAWEGLRLTVSEAFGYPIEAEAEFGLRIPAPPSIPPAAQQGPFAILLHATSADNKKWPISHWQQVGGHIAEQGIRTLLPWGSEQERAEAQAIAEAIPGATVLPSLTVREVAQHIDLATLVIGTDTGFAHLASAIGKPTVMIFTATSRHHFGVNIPGRAVSVGGEGCTPSVSEVLAALRSVWQPAPSRAAVSLRSI</sequence>
<dbReference type="InterPro" id="IPR011908">
    <property type="entry name" value="LipoPS_heptosylTferase-I"/>
</dbReference>
<dbReference type="NCBIfam" id="TIGR02193">
    <property type="entry name" value="heptsyl_trn_I"/>
    <property type="match status" value="1"/>
</dbReference>
<dbReference type="GO" id="GO:0009244">
    <property type="term" value="P:lipopolysaccharide core region biosynthetic process"/>
    <property type="evidence" value="ECO:0007669"/>
    <property type="project" value="InterPro"/>
</dbReference>
<evidence type="ECO:0000313" key="14">
    <source>
        <dbReference type="EMBL" id="SMF74465.1"/>
    </source>
</evidence>
<evidence type="ECO:0000256" key="4">
    <source>
        <dbReference type="ARBA" id="ARBA00022519"/>
    </source>
</evidence>
<name>A0A1X7GTG5_TRICW</name>
<evidence type="ECO:0000256" key="1">
    <source>
        <dbReference type="ARBA" id="ARBA00004515"/>
    </source>
</evidence>
<evidence type="ECO:0000256" key="9">
    <source>
        <dbReference type="ARBA" id="ARBA00043995"/>
    </source>
</evidence>
<reference evidence="15" key="1">
    <citation type="submission" date="2017-04" db="EMBL/GenBank/DDBJ databases">
        <authorList>
            <person name="Varghese N."/>
            <person name="Submissions S."/>
        </authorList>
    </citation>
    <scope>NUCLEOTIDE SEQUENCE [LARGE SCALE GENOMIC DNA]</scope>
    <source>
        <strain evidence="15">Ballard 720</strain>
    </source>
</reference>
<dbReference type="GO" id="GO:0008713">
    <property type="term" value="F:ADP-heptose-lipopolysaccharide heptosyltransferase activity"/>
    <property type="evidence" value="ECO:0007669"/>
    <property type="project" value="TreeGrafter"/>
</dbReference>
<evidence type="ECO:0000256" key="11">
    <source>
        <dbReference type="ARBA" id="ARBA00044190"/>
    </source>
</evidence>
<keyword evidence="7" id="KW-0448">Lipopolysaccharide biosynthesis</keyword>
<evidence type="ECO:0000256" key="10">
    <source>
        <dbReference type="ARBA" id="ARBA00044041"/>
    </source>
</evidence>
<keyword evidence="8" id="KW-0472">Membrane</keyword>
<dbReference type="AlphaFoldDB" id="A0A1X7GTG5"/>
<evidence type="ECO:0000256" key="6">
    <source>
        <dbReference type="ARBA" id="ARBA00022679"/>
    </source>
</evidence>
<dbReference type="EMBL" id="FXAH01000018">
    <property type="protein sequence ID" value="SMF74465.1"/>
    <property type="molecule type" value="Genomic_DNA"/>
</dbReference>
<keyword evidence="3" id="KW-1003">Cell membrane</keyword>
<dbReference type="PANTHER" id="PTHR30160:SF19">
    <property type="entry name" value="LIPOPOLYSACCHARIDE HEPTOSYLTRANSFERASE 1"/>
    <property type="match status" value="1"/>
</dbReference>
<organism evidence="14 15">
    <name type="scientific">Trinickia caryophylli</name>
    <name type="common">Paraburkholderia caryophylli</name>
    <dbReference type="NCBI Taxonomy" id="28094"/>
    <lineage>
        <taxon>Bacteria</taxon>
        <taxon>Pseudomonadati</taxon>
        <taxon>Pseudomonadota</taxon>
        <taxon>Betaproteobacteria</taxon>
        <taxon>Burkholderiales</taxon>
        <taxon>Burkholderiaceae</taxon>
        <taxon>Trinickia</taxon>
    </lineage>
</organism>
<dbReference type="InterPro" id="IPR051199">
    <property type="entry name" value="LPS_LOS_Heptosyltrfase"/>
</dbReference>
<dbReference type="GO" id="GO:0005829">
    <property type="term" value="C:cytosol"/>
    <property type="evidence" value="ECO:0007669"/>
    <property type="project" value="TreeGrafter"/>
</dbReference>
<protein>
    <recommendedName>
        <fullName evidence="11">Lipopolysaccharide heptosyltransferase 1</fullName>
        <ecNumber evidence="10">2.4.99.23</ecNumber>
    </recommendedName>
    <alternativeName>
        <fullName evidence="12">ADP-heptose:lipopolysaccharide heptosyltransferase I</fullName>
    </alternativeName>
</protein>
<evidence type="ECO:0000256" key="3">
    <source>
        <dbReference type="ARBA" id="ARBA00022475"/>
    </source>
</evidence>
<keyword evidence="4" id="KW-0997">Cell inner membrane</keyword>
<gene>
    <name evidence="14" type="ORF">SAMN06295900_11839</name>
</gene>
<dbReference type="InterPro" id="IPR002201">
    <property type="entry name" value="Glyco_trans_9"/>
</dbReference>
<dbReference type="EC" id="2.4.99.23" evidence="10"/>
<comment type="subcellular location">
    <subcellularLocation>
        <location evidence="1">Cell inner membrane</location>
        <topology evidence="1">Peripheral membrane protein</topology>
        <orientation evidence="1">Cytoplasmic side</orientation>
    </subcellularLocation>
</comment>
<keyword evidence="15" id="KW-1185">Reference proteome</keyword>
<dbReference type="GeneID" id="95551136"/>
<dbReference type="SUPFAM" id="SSF53756">
    <property type="entry name" value="UDP-Glycosyltransferase/glycogen phosphorylase"/>
    <property type="match status" value="1"/>
</dbReference>
<evidence type="ECO:0000256" key="8">
    <source>
        <dbReference type="ARBA" id="ARBA00023136"/>
    </source>
</evidence>